<dbReference type="PANTHER" id="PTHR14871">
    <property type="entry name" value="DYNEIN REGULATORY COMPLEX PROTEIN 9"/>
    <property type="match status" value="1"/>
</dbReference>
<dbReference type="GO" id="GO:0005737">
    <property type="term" value="C:cytoplasm"/>
    <property type="evidence" value="ECO:0007669"/>
    <property type="project" value="TreeGrafter"/>
</dbReference>
<feature type="compositionally biased region" description="Basic residues" evidence="7">
    <location>
        <begin position="442"/>
        <end position="454"/>
    </location>
</feature>
<evidence type="ECO:0000256" key="5">
    <source>
        <dbReference type="ARBA" id="ARBA00023273"/>
    </source>
</evidence>
<dbReference type="GO" id="GO:0044782">
    <property type="term" value="P:cilium organization"/>
    <property type="evidence" value="ECO:0007669"/>
    <property type="project" value="TreeGrafter"/>
</dbReference>
<evidence type="ECO:0000313" key="8">
    <source>
        <dbReference type="EMBL" id="KAG5451939.1"/>
    </source>
</evidence>
<gene>
    <name evidence="8" type="ORF">CSKR_201552</name>
</gene>
<comment type="subcellular location">
    <subcellularLocation>
        <location evidence="2">Cell projection</location>
    </subcellularLocation>
    <subcellularLocation>
        <location evidence="1">Cytoplasm</location>
        <location evidence="1">Cytoskeleton</location>
    </subcellularLocation>
</comment>
<keyword evidence="3" id="KW-0963">Cytoplasm</keyword>
<dbReference type="GO" id="GO:0005856">
    <property type="term" value="C:cytoskeleton"/>
    <property type="evidence" value="ECO:0007669"/>
    <property type="project" value="UniProtKB-SubCell"/>
</dbReference>
<evidence type="ECO:0000256" key="2">
    <source>
        <dbReference type="ARBA" id="ARBA00004316"/>
    </source>
</evidence>
<dbReference type="GO" id="GO:0031514">
    <property type="term" value="C:motile cilium"/>
    <property type="evidence" value="ECO:0007669"/>
    <property type="project" value="TreeGrafter"/>
</dbReference>
<keyword evidence="4" id="KW-0206">Cytoskeleton</keyword>
<evidence type="ECO:0000256" key="7">
    <source>
        <dbReference type="SAM" id="MobiDB-lite"/>
    </source>
</evidence>
<keyword evidence="9" id="KW-1185">Reference proteome</keyword>
<accession>A0A8T1MSG4</accession>
<evidence type="ECO:0000256" key="6">
    <source>
        <dbReference type="SAM" id="Coils"/>
    </source>
</evidence>
<keyword evidence="5" id="KW-0966">Cell projection</keyword>
<reference evidence="8 9" key="2">
    <citation type="journal article" date="2021" name="Genomics">
        <title>High-quality reference genome for Clonorchis sinensis.</title>
        <authorList>
            <person name="Young N.D."/>
            <person name="Stroehlein A.J."/>
            <person name="Kinkar L."/>
            <person name="Wang T."/>
            <person name="Sohn W.M."/>
            <person name="Chang B.C.H."/>
            <person name="Kaur P."/>
            <person name="Weisz D."/>
            <person name="Dudchenko O."/>
            <person name="Aiden E.L."/>
            <person name="Korhonen P.K."/>
            <person name="Gasser R.B."/>
        </authorList>
    </citation>
    <scope>NUCLEOTIDE SEQUENCE [LARGE SCALE GENOMIC DNA]</scope>
    <source>
        <strain evidence="8">Cs-k2</strain>
    </source>
</reference>
<dbReference type="PANTHER" id="PTHR14871:SF1">
    <property type="entry name" value="DYNEIN REGULATORY COMPLEX PROTEIN 9"/>
    <property type="match status" value="1"/>
</dbReference>
<name>A0A8T1MSG4_CLOSI</name>
<dbReference type="AlphaFoldDB" id="A0A8T1MSG4"/>
<dbReference type="CDD" id="cd23766">
    <property type="entry name" value="IQCG"/>
    <property type="match status" value="1"/>
</dbReference>
<evidence type="ECO:0000256" key="4">
    <source>
        <dbReference type="ARBA" id="ARBA00023212"/>
    </source>
</evidence>
<evidence type="ECO:0000313" key="9">
    <source>
        <dbReference type="Proteomes" id="UP000286415"/>
    </source>
</evidence>
<feature type="region of interest" description="Disordered" evidence="7">
    <location>
        <begin position="442"/>
        <end position="462"/>
    </location>
</feature>
<reference evidence="8 9" key="1">
    <citation type="journal article" date="2018" name="Biotechnol. Adv.">
        <title>Improved genomic resources and new bioinformatic workflow for the carcinogenic parasite Clonorchis sinensis: Biotechnological implications.</title>
        <authorList>
            <person name="Wang D."/>
            <person name="Korhonen P.K."/>
            <person name="Gasser R.B."/>
            <person name="Young N.D."/>
        </authorList>
    </citation>
    <scope>NUCLEOTIDE SEQUENCE [LARGE SCALE GENOMIC DNA]</scope>
    <source>
        <strain evidence="8">Cs-k2</strain>
    </source>
</reference>
<organism evidence="8 9">
    <name type="scientific">Clonorchis sinensis</name>
    <name type="common">Chinese liver fluke</name>
    <dbReference type="NCBI Taxonomy" id="79923"/>
    <lineage>
        <taxon>Eukaryota</taxon>
        <taxon>Metazoa</taxon>
        <taxon>Spiralia</taxon>
        <taxon>Lophotrochozoa</taxon>
        <taxon>Platyhelminthes</taxon>
        <taxon>Trematoda</taxon>
        <taxon>Digenea</taxon>
        <taxon>Opisthorchiida</taxon>
        <taxon>Opisthorchiata</taxon>
        <taxon>Opisthorchiidae</taxon>
        <taxon>Clonorchis</taxon>
    </lineage>
</organism>
<dbReference type="EMBL" id="NIRI02000042">
    <property type="protein sequence ID" value="KAG5451939.1"/>
    <property type="molecule type" value="Genomic_DNA"/>
</dbReference>
<feature type="coiled-coil region" evidence="6">
    <location>
        <begin position="243"/>
        <end position="270"/>
    </location>
</feature>
<sequence length="462" mass="53726">MALHASETDEWVKVQSSDPELKLIYERLFRDQHRPSSGNVAGLSSPMRCLWALWSQLRVTDVLYYQKAPHTCVILWRQHYVEPNALSFTAIGDGTVRRMTQSLFTPSECLALLAVFSDACKEVELLSNIGKHNFPSQNGSPGCAQTNQDTLLTELNKIFFQTLLRYEKSRREDYLELPDGTFRKLNEDESIKVKYLQIVSRVASTLRNLLFELDESGTFTTLEKYNNQEQSELDKLATFVGSAAEKERDLARLQEDVQALQLDIQKESVEFAETLRNLKHEFQEVREMAKMVLQYKSKEYTTILHEKIAAKNGRLKELTDKVEHVKAVIAQSTRVSEETNCWLYSDITKKVILSELIPKNDLPVRVSQRLEQIRKQLEDHKALQIKLQEDYETCDNILRRDQREKDAIRLREEYAKRVIMSVIQIQSWWRTMVAVRGIRLRKKRKGKKSGKHKKTAEEEKSD</sequence>
<proteinExistence type="predicted"/>
<evidence type="ECO:0000256" key="1">
    <source>
        <dbReference type="ARBA" id="ARBA00004245"/>
    </source>
</evidence>
<dbReference type="Proteomes" id="UP000286415">
    <property type="component" value="Unassembled WGS sequence"/>
</dbReference>
<keyword evidence="6" id="KW-0175">Coiled coil</keyword>
<dbReference type="InterPro" id="IPR042618">
    <property type="entry name" value="IQCG"/>
</dbReference>
<dbReference type="OrthoDB" id="10254713at2759"/>
<evidence type="ECO:0000256" key="3">
    <source>
        <dbReference type="ARBA" id="ARBA00022490"/>
    </source>
</evidence>
<protein>
    <submittedName>
        <fullName evidence="8">Uncharacterized protein</fullName>
    </submittedName>
</protein>
<comment type="caution">
    <text evidence="8">The sequence shown here is derived from an EMBL/GenBank/DDBJ whole genome shotgun (WGS) entry which is preliminary data.</text>
</comment>